<gene>
    <name evidence="1" type="ORF">LCGC14_2715720</name>
</gene>
<evidence type="ECO:0000313" key="1">
    <source>
        <dbReference type="EMBL" id="KKK91164.1"/>
    </source>
</evidence>
<reference evidence="1" key="1">
    <citation type="journal article" date="2015" name="Nature">
        <title>Complex archaea that bridge the gap between prokaryotes and eukaryotes.</title>
        <authorList>
            <person name="Spang A."/>
            <person name="Saw J.H."/>
            <person name="Jorgensen S.L."/>
            <person name="Zaremba-Niedzwiedzka K."/>
            <person name="Martijn J."/>
            <person name="Lind A.E."/>
            <person name="van Eijk R."/>
            <person name="Schleper C."/>
            <person name="Guy L."/>
            <person name="Ettema T.J."/>
        </authorList>
    </citation>
    <scope>NUCLEOTIDE SEQUENCE</scope>
</reference>
<name>A0A0F9BKM9_9ZZZZ</name>
<dbReference type="AlphaFoldDB" id="A0A0F9BKM9"/>
<accession>A0A0F9BKM9</accession>
<protein>
    <submittedName>
        <fullName evidence="1">Uncharacterized protein</fullName>
    </submittedName>
</protein>
<organism evidence="1">
    <name type="scientific">marine sediment metagenome</name>
    <dbReference type="NCBI Taxonomy" id="412755"/>
    <lineage>
        <taxon>unclassified sequences</taxon>
        <taxon>metagenomes</taxon>
        <taxon>ecological metagenomes</taxon>
    </lineage>
</organism>
<comment type="caution">
    <text evidence="1">The sequence shown here is derived from an EMBL/GenBank/DDBJ whole genome shotgun (WGS) entry which is preliminary data.</text>
</comment>
<proteinExistence type="predicted"/>
<dbReference type="EMBL" id="LAZR01048774">
    <property type="protein sequence ID" value="KKK91164.1"/>
    <property type="molecule type" value="Genomic_DNA"/>
</dbReference>
<sequence length="51" mass="6358">MKITEANMMLRMTELFAELEWNYAYGREMEPILRDIKKLAARYLRKRYDKR</sequence>